<evidence type="ECO:0000313" key="1">
    <source>
        <dbReference type="EMBL" id="KMM31267.1"/>
    </source>
</evidence>
<dbReference type="SUPFAM" id="SSF46689">
    <property type="entry name" value="Homeodomain-like"/>
    <property type="match status" value="1"/>
</dbReference>
<comment type="caution">
    <text evidence="1">The sequence shown here is derived from an EMBL/GenBank/DDBJ whole genome shotgun (WGS) entry which is preliminary data.</text>
</comment>
<proteinExistence type="predicted"/>
<dbReference type="Proteomes" id="UP000036166">
    <property type="component" value="Unassembled WGS sequence"/>
</dbReference>
<dbReference type="Gene3D" id="1.10.10.60">
    <property type="entry name" value="Homeodomain-like"/>
    <property type="match status" value="2"/>
</dbReference>
<dbReference type="Pfam" id="PF13384">
    <property type="entry name" value="HTH_23"/>
    <property type="match status" value="1"/>
</dbReference>
<gene>
    <name evidence="1" type="ORF">ACM15_23445</name>
</gene>
<accession>A0A0J6F973</accession>
<dbReference type="PATRIC" id="fig|328812.4.peg.394"/>
<sequence>MDEITKRIVKEVTRYFNMGLTSSEIAKLLDLTQRTVQRYIKKYDMRSENKPVPLEEKAFRMVQNGYSYSEIGKRLKVTKTTVYKWMRKRKEAAASSESDVQPTE</sequence>
<dbReference type="Pfam" id="PF13412">
    <property type="entry name" value="HTH_24"/>
    <property type="match status" value="1"/>
</dbReference>
<reference evidence="1 2" key="1">
    <citation type="submission" date="2015-06" db="EMBL/GenBank/DDBJ databases">
        <title>Draft Genome Sequence of Parabacteroides goldsteinii with Putative Novel Metallo-Beta-Lactamases Isolated from a Blood Culture from a Human Patient.</title>
        <authorList>
            <person name="Krogh T.J."/>
            <person name="Agergaard C.N."/>
            <person name="Moller-Jensen J."/>
            <person name="Justesen U.S."/>
        </authorList>
    </citation>
    <scope>NUCLEOTIDE SEQUENCE [LARGE SCALE GENOMIC DNA]</scope>
    <source>
        <strain evidence="1 2">910340</strain>
    </source>
</reference>
<protein>
    <recommendedName>
        <fullName evidence="3">Helix-turn-helix domain-containing protein</fullName>
    </recommendedName>
</protein>
<name>A0A0J6F973_9BACT</name>
<evidence type="ECO:0008006" key="3">
    <source>
        <dbReference type="Google" id="ProtNLM"/>
    </source>
</evidence>
<evidence type="ECO:0000313" key="2">
    <source>
        <dbReference type="Proteomes" id="UP000036166"/>
    </source>
</evidence>
<dbReference type="AlphaFoldDB" id="A0A0J6F973"/>
<organism evidence="1 2">
    <name type="scientific">Parabacteroides goldsteinii</name>
    <dbReference type="NCBI Taxonomy" id="328812"/>
    <lineage>
        <taxon>Bacteria</taxon>
        <taxon>Pseudomonadati</taxon>
        <taxon>Bacteroidota</taxon>
        <taxon>Bacteroidia</taxon>
        <taxon>Bacteroidales</taxon>
        <taxon>Tannerellaceae</taxon>
        <taxon>Parabacteroides</taxon>
    </lineage>
</organism>
<dbReference type="RefSeq" id="WP_048317592.1">
    <property type="nucleotide sequence ID" value="NZ_CAOXUN010000016.1"/>
</dbReference>
<dbReference type="InterPro" id="IPR009057">
    <property type="entry name" value="Homeodomain-like_sf"/>
</dbReference>
<dbReference type="EMBL" id="LFJV01000109">
    <property type="protein sequence ID" value="KMM31267.1"/>
    <property type="molecule type" value="Genomic_DNA"/>
</dbReference>